<proteinExistence type="predicted"/>
<name>A0A6S6U939_9GAMM</name>
<evidence type="ECO:0000313" key="1">
    <source>
        <dbReference type="EMBL" id="CAA6824588.1"/>
    </source>
</evidence>
<organism evidence="1">
    <name type="scientific">uncultured Thiotrichaceae bacterium</name>
    <dbReference type="NCBI Taxonomy" id="298394"/>
    <lineage>
        <taxon>Bacteria</taxon>
        <taxon>Pseudomonadati</taxon>
        <taxon>Pseudomonadota</taxon>
        <taxon>Gammaproteobacteria</taxon>
        <taxon>Thiotrichales</taxon>
        <taxon>Thiotrichaceae</taxon>
        <taxon>environmental samples</taxon>
    </lineage>
</organism>
<dbReference type="AlphaFoldDB" id="A0A6S6U939"/>
<dbReference type="EMBL" id="CACVAT010000393">
    <property type="protein sequence ID" value="CAA6824588.1"/>
    <property type="molecule type" value="Genomic_DNA"/>
</dbReference>
<reference evidence="1" key="1">
    <citation type="submission" date="2020-01" db="EMBL/GenBank/DDBJ databases">
        <authorList>
            <person name="Meier V. D."/>
            <person name="Meier V D."/>
        </authorList>
    </citation>
    <scope>NUCLEOTIDE SEQUENCE</scope>
    <source>
        <strain evidence="1">HLG_WM_MAG_09</strain>
    </source>
</reference>
<evidence type="ECO:0008006" key="2">
    <source>
        <dbReference type="Google" id="ProtNLM"/>
    </source>
</evidence>
<sequence length="206" mass="23441">MFGMKKIVLPIIAATLFSGCSVNFNDNVEMVSGDRPQMKRMDPKTEKNIRELAGALLSLGPDISRSEAVELAHDSYTYPMYLADKWDLTWPPMYHNTLRNSGMRKLGLCTDWAKAMTDMARKKNMRTMDAYWGVAFRGDPWREHSTLVVTAKGQPFDTGIILDPWRNSGKLYWIRHLEDPTYVWKYHAGPYGPLPKAGSPVGRVVQ</sequence>
<protein>
    <recommendedName>
        <fullName evidence="2">Transglutaminase-like domain-containing protein</fullName>
    </recommendedName>
</protein>
<dbReference type="PROSITE" id="PS51257">
    <property type="entry name" value="PROKAR_LIPOPROTEIN"/>
    <property type="match status" value="1"/>
</dbReference>
<gene>
    <name evidence="1" type="ORF">HELGO_WM17382</name>
</gene>
<accession>A0A6S6U939</accession>